<gene>
    <name evidence="2" type="ORF">DHV22_01400</name>
</gene>
<protein>
    <submittedName>
        <fullName evidence="2">Uncharacterized protein</fullName>
    </submittedName>
</protein>
<dbReference type="Proteomes" id="UP000263268">
    <property type="component" value="Unassembled WGS sequence"/>
</dbReference>
<feature type="transmembrane region" description="Helical" evidence="1">
    <location>
        <begin position="42"/>
        <end position="69"/>
    </location>
</feature>
<evidence type="ECO:0000256" key="1">
    <source>
        <dbReference type="SAM" id="Phobius"/>
    </source>
</evidence>
<keyword evidence="1" id="KW-0472">Membrane</keyword>
<keyword evidence="1" id="KW-0812">Transmembrane</keyword>
<evidence type="ECO:0000313" key="2">
    <source>
        <dbReference type="EMBL" id="HCY80343.1"/>
    </source>
</evidence>
<keyword evidence="1" id="KW-1133">Transmembrane helix</keyword>
<comment type="caution">
    <text evidence="2">The sequence shown here is derived from an EMBL/GenBank/DDBJ whole genome shotgun (WGS) entry which is preliminary data.</text>
</comment>
<dbReference type="AlphaFoldDB" id="A0A3D6BMF2"/>
<accession>A0A3D6BMF2</accession>
<reference evidence="2 3" key="1">
    <citation type="journal article" date="2018" name="Nat. Biotechnol.">
        <title>A standardized bacterial taxonomy based on genome phylogeny substantially revises the tree of life.</title>
        <authorList>
            <person name="Parks D.H."/>
            <person name="Chuvochina M."/>
            <person name="Waite D.W."/>
            <person name="Rinke C."/>
            <person name="Skarshewski A."/>
            <person name="Chaumeil P.A."/>
            <person name="Hugenholtz P."/>
        </authorList>
    </citation>
    <scope>NUCLEOTIDE SEQUENCE [LARGE SCALE GENOMIC DNA]</scope>
    <source>
        <strain evidence="2">UBA10227</strain>
    </source>
</reference>
<proteinExistence type="predicted"/>
<feature type="non-terminal residue" evidence="2">
    <location>
        <position position="269"/>
    </location>
</feature>
<dbReference type="EMBL" id="DPRK01000020">
    <property type="protein sequence ID" value="HCY80343.1"/>
    <property type="molecule type" value="Genomic_DNA"/>
</dbReference>
<organism evidence="2 3">
    <name type="scientific">Xanthomarina gelatinilytica</name>
    <dbReference type="NCBI Taxonomy" id="1137281"/>
    <lineage>
        <taxon>Bacteria</taxon>
        <taxon>Pseudomonadati</taxon>
        <taxon>Bacteroidota</taxon>
        <taxon>Flavobacteriia</taxon>
        <taxon>Flavobacteriales</taxon>
        <taxon>Flavobacteriaceae</taxon>
        <taxon>Xanthomarina</taxon>
    </lineage>
</organism>
<sequence length="269" mass="29885">MSKENNQLMNEYYGLSSPVILGSSLGNSNITYKKKWLWSRFLGRMAIAIGSAVGGPIGGAIGGAIAAWLSGQDWRVATVEVEGEVNSDEYPLTDAEEKYLLGWFENNFAVTINTLADLIDLQIVNNQINKTTTSVSTNIVNAANRVLKAVSVIRANNETLEKYKERIGATSGITFYRSFNFTYNKVRFSNMLLDALEKGVFDYMEKNALDYKLVLEQQTVSDITQIEQTTLDWQGKTVTANVKKYVLETIPTKPSQVEVVVTNTDPLDP</sequence>
<name>A0A3D6BMF2_9FLAO</name>
<evidence type="ECO:0000313" key="3">
    <source>
        <dbReference type="Proteomes" id="UP000263268"/>
    </source>
</evidence>